<dbReference type="EMBL" id="CACRUH010000101">
    <property type="protein sequence ID" value="VYU83783.1"/>
    <property type="molecule type" value="Genomic_DNA"/>
</dbReference>
<evidence type="ECO:0000313" key="1">
    <source>
        <dbReference type="EMBL" id="VYU83783.1"/>
    </source>
</evidence>
<accession>A0A6N3I6X7</accession>
<organism evidence="1">
    <name type="scientific">Hungatella hathewayi</name>
    <dbReference type="NCBI Taxonomy" id="154046"/>
    <lineage>
        <taxon>Bacteria</taxon>
        <taxon>Bacillati</taxon>
        <taxon>Bacillota</taxon>
        <taxon>Clostridia</taxon>
        <taxon>Lachnospirales</taxon>
        <taxon>Lachnospiraceae</taxon>
        <taxon>Hungatella</taxon>
    </lineage>
</organism>
<dbReference type="AlphaFoldDB" id="A0A6N3I6X7"/>
<gene>
    <name evidence="1" type="ORF">CHLFYP18_04562</name>
</gene>
<dbReference type="RefSeq" id="WP_421800941.1">
    <property type="nucleotide sequence ID" value="NZ_CACRUH010000101.1"/>
</dbReference>
<protein>
    <submittedName>
        <fullName evidence="1">Uncharacterized protein</fullName>
    </submittedName>
</protein>
<sequence length="210" mass="23845">MLAEIVLDVSELQHIDMPDVRKFLDKWVPAHLMYKIILLLDYSASIGEVFSVTEMTIGFDSPYWNVRRLNGTWLLDGTYNLGVGRKPDEWGISYDMGDVEVLESVELDVSVSATSQLQEMFTDAGVVIGFDSPYWNVRRLNGTWQMDGSYELNVLRKPDTYGLAIDLGNTNIEEMTPGGVVIKKDLWLLDGSYQLNGTRILDAIRREEEL</sequence>
<proteinExistence type="predicted"/>
<reference evidence="1" key="1">
    <citation type="submission" date="2019-11" db="EMBL/GenBank/DDBJ databases">
        <authorList>
            <person name="Feng L."/>
        </authorList>
    </citation>
    <scope>NUCLEOTIDE SEQUENCE</scope>
    <source>
        <strain evidence="1">ChathewayiLFYP18</strain>
    </source>
</reference>
<name>A0A6N3I6X7_9FIRM</name>